<accession>A0A496H2E0</accession>
<dbReference type="EMBL" id="QEGO01000016">
    <property type="protein sequence ID" value="RKV30058.1"/>
    <property type="molecule type" value="Genomic_DNA"/>
</dbReference>
<protein>
    <submittedName>
        <fullName evidence="1">Uncharacterized protein</fullName>
    </submittedName>
</protein>
<sequence length="76" mass="8910">MAWYMKISLFYYQNTCDFKPLSTTLQGYFYIVVRLMAVFPTLTPDYATHLVNGMPRIGKPNTTRTVPFTDLEKYTQ</sequence>
<name>A0A496H2E0_HELPX</name>
<organism evidence="1 2">
    <name type="scientific">Helicobacter pylori</name>
    <name type="common">Campylobacter pylori</name>
    <dbReference type="NCBI Taxonomy" id="210"/>
    <lineage>
        <taxon>Bacteria</taxon>
        <taxon>Pseudomonadati</taxon>
        <taxon>Campylobacterota</taxon>
        <taxon>Epsilonproteobacteria</taxon>
        <taxon>Campylobacterales</taxon>
        <taxon>Helicobacteraceae</taxon>
        <taxon>Helicobacter</taxon>
    </lineage>
</organism>
<comment type="caution">
    <text evidence="1">The sequence shown here is derived from an EMBL/GenBank/DDBJ whole genome shotgun (WGS) entry which is preliminary data.</text>
</comment>
<dbReference type="Proteomes" id="UP000267086">
    <property type="component" value="Unassembled WGS sequence"/>
</dbReference>
<proteinExistence type="predicted"/>
<evidence type="ECO:0000313" key="2">
    <source>
        <dbReference type="Proteomes" id="UP000267086"/>
    </source>
</evidence>
<evidence type="ECO:0000313" key="1">
    <source>
        <dbReference type="EMBL" id="RKV30058.1"/>
    </source>
</evidence>
<dbReference type="AlphaFoldDB" id="A0A496H2E0"/>
<reference evidence="1 2" key="1">
    <citation type="submission" date="2018-04" db="EMBL/GenBank/DDBJ databases">
        <title>Complete genome sequences of Helicobacter pylori.</title>
        <authorList>
            <person name="Palau M."/>
            <person name="Minana-Galbis D."/>
        </authorList>
    </citation>
    <scope>NUCLEOTIDE SEQUENCE [LARGE SCALE GENOMIC DNA]</scope>
    <source>
        <strain evidence="1 2">B712A</strain>
    </source>
</reference>
<gene>
    <name evidence="1" type="ORF">DD751_06490</name>
</gene>